<evidence type="ECO:0000259" key="2">
    <source>
        <dbReference type="PROSITE" id="PS50837"/>
    </source>
</evidence>
<proteinExistence type="predicted"/>
<name>A0ABV8HI99_9ACTN</name>
<feature type="transmembrane region" description="Helical" evidence="1">
    <location>
        <begin position="530"/>
        <end position="550"/>
    </location>
</feature>
<protein>
    <submittedName>
        <fullName evidence="3">NACHT domain-containing protein</fullName>
    </submittedName>
</protein>
<sequence>MDARGVLRRLLGTLGLLILAAAVLALAFFLRAQGLDRSTQWVGVGGGLLAVAAVVQKPALGLADWLRHGGSRQPMELEAVVEALAKGLARQWSLEDERHRASHPRALPVRWSVSGEAELAMAGVGWDDLGARGRTVRAPSLAGEYDTIYDTFTQRLPRQRLIVLGRGGGGKSSLARRLARDMLQMRAGQGRVPVLLSLASWDPEEDLARWVARQLVRSHPKLERLSLPPLGGGPPVQLSTALVRSDRLLLVLDGFDEIPEPSREAALEKIAELGDEVPVVMTSRTDEYRQAVQAYGGGLPRAAVVELSPVDGPAIKSYLTATTAVLPPGRWDTVFDLLDRAGGSAVTQTLQIPLMIWLACVVYRHPRSTPGELADPAAFADSGAIERHLLDNLVTAAYPRSGPRDAYRVRRAQSRLIFLAGWLKDRGTTDLAWWQLPTAARGTLPRLATGFPVGLAAGVPAAVILGTMTGFRTGAAAGAALTVLATVRAFSPAVVHFGRRLPGPIIGRVVALATGLGAGLPLVLRGQLAAGVAQGTSVGMLAGLAAGFVVHEGRSSPTRATVRVQGHLLRILHRMVVGLLIGLVFGGALGVSLGLTADPATGLTFALLAVAMGLAMGVVDSLHVWIDNEADISRAVSPKTVLRDDRAAALLRALAAGPLVAAGAGLTAAFAYGPATGLGLGCAMAFAFITTDRMIGVSGTAWGAFVLVRSWLALSGRLPWRLMAFLDDAHERGILRQSGPLHQFRHASLQQRLAARRP</sequence>
<dbReference type="InterPro" id="IPR007111">
    <property type="entry name" value="NACHT_NTPase"/>
</dbReference>
<dbReference type="EMBL" id="JBHSBB010000008">
    <property type="protein sequence ID" value="MFC4031669.1"/>
    <property type="molecule type" value="Genomic_DNA"/>
</dbReference>
<feature type="transmembrane region" description="Helical" evidence="1">
    <location>
        <begin position="693"/>
        <end position="714"/>
    </location>
</feature>
<keyword evidence="1" id="KW-1133">Transmembrane helix</keyword>
<dbReference type="Proteomes" id="UP001595765">
    <property type="component" value="Unassembled WGS sequence"/>
</dbReference>
<dbReference type="Pfam" id="PF05729">
    <property type="entry name" value="NACHT"/>
    <property type="match status" value="1"/>
</dbReference>
<reference evidence="4" key="1">
    <citation type="journal article" date="2019" name="Int. J. Syst. Evol. Microbiol.">
        <title>The Global Catalogue of Microorganisms (GCM) 10K type strain sequencing project: providing services to taxonomists for standard genome sequencing and annotation.</title>
        <authorList>
            <consortium name="The Broad Institute Genomics Platform"/>
            <consortium name="The Broad Institute Genome Sequencing Center for Infectious Disease"/>
            <person name="Wu L."/>
            <person name="Ma J."/>
        </authorList>
    </citation>
    <scope>NUCLEOTIDE SEQUENCE [LARGE SCALE GENOMIC DNA]</scope>
    <source>
        <strain evidence="4">CGMCC 4.7237</strain>
    </source>
</reference>
<dbReference type="PROSITE" id="PS50837">
    <property type="entry name" value="NACHT"/>
    <property type="match status" value="1"/>
</dbReference>
<dbReference type="InterPro" id="IPR027417">
    <property type="entry name" value="P-loop_NTPase"/>
</dbReference>
<comment type="caution">
    <text evidence="3">The sequence shown here is derived from an EMBL/GenBank/DDBJ whole genome shotgun (WGS) entry which is preliminary data.</text>
</comment>
<evidence type="ECO:0000256" key="1">
    <source>
        <dbReference type="SAM" id="Phobius"/>
    </source>
</evidence>
<keyword evidence="4" id="KW-1185">Reference proteome</keyword>
<keyword evidence="1" id="KW-0472">Membrane</keyword>
<dbReference type="Gene3D" id="3.40.50.300">
    <property type="entry name" value="P-loop containing nucleotide triphosphate hydrolases"/>
    <property type="match status" value="1"/>
</dbReference>
<gene>
    <name evidence="3" type="ORF">ACFO3J_09280</name>
</gene>
<dbReference type="RefSeq" id="WP_386427975.1">
    <property type="nucleotide sequence ID" value="NZ_JBHSBB010000008.1"/>
</dbReference>
<feature type="transmembrane region" description="Helical" evidence="1">
    <location>
        <begin position="505"/>
        <end position="524"/>
    </location>
</feature>
<keyword evidence="1" id="KW-0812">Transmembrane</keyword>
<feature type="transmembrane region" description="Helical" evidence="1">
    <location>
        <begin position="477"/>
        <end position="498"/>
    </location>
</feature>
<accession>A0ABV8HI99</accession>
<dbReference type="SUPFAM" id="SSF52540">
    <property type="entry name" value="P-loop containing nucleoside triphosphate hydrolases"/>
    <property type="match status" value="1"/>
</dbReference>
<feature type="transmembrane region" description="Helical" evidence="1">
    <location>
        <begin position="451"/>
        <end position="471"/>
    </location>
</feature>
<feature type="transmembrane region" description="Helical" evidence="1">
    <location>
        <begin position="647"/>
        <end position="673"/>
    </location>
</feature>
<feature type="transmembrane region" description="Helical" evidence="1">
    <location>
        <begin position="605"/>
        <end position="626"/>
    </location>
</feature>
<feature type="transmembrane region" description="Helical" evidence="1">
    <location>
        <begin position="571"/>
        <end position="593"/>
    </location>
</feature>
<evidence type="ECO:0000313" key="4">
    <source>
        <dbReference type="Proteomes" id="UP001595765"/>
    </source>
</evidence>
<organism evidence="3 4">
    <name type="scientific">Streptomyces polygonati</name>
    <dbReference type="NCBI Taxonomy" id="1617087"/>
    <lineage>
        <taxon>Bacteria</taxon>
        <taxon>Bacillati</taxon>
        <taxon>Actinomycetota</taxon>
        <taxon>Actinomycetes</taxon>
        <taxon>Kitasatosporales</taxon>
        <taxon>Streptomycetaceae</taxon>
        <taxon>Streptomyces</taxon>
    </lineage>
</organism>
<evidence type="ECO:0000313" key="3">
    <source>
        <dbReference type="EMBL" id="MFC4031669.1"/>
    </source>
</evidence>
<feature type="domain" description="NACHT" evidence="2">
    <location>
        <begin position="159"/>
        <end position="273"/>
    </location>
</feature>